<keyword evidence="2" id="KW-1185">Reference proteome</keyword>
<sequence>MRKRVILTSLIVLAAFLIYRSCKVVPLSSIKASFDPKAYAQTVVWPKLQSQLADLKKADAYEVLETFDINPEEAHEKFAKTVGVSNYRYYIVEGSGQIVSVDEDGILVQVRPDSERPEFYITSRVFGNTIVMATGIIKMEDFDRIMDFNLVSTALNQIVRDEVALPLINSLKGANVQGAVIKFLGLFNVLKDDPIKYPINVIPLRLELSQGGY</sequence>
<dbReference type="Gene3D" id="2.40.50.420">
    <property type="entry name" value="Envelope glycoprotein gp160, DUF2291, alpha/beta domain"/>
    <property type="match status" value="1"/>
</dbReference>
<dbReference type="InterPro" id="IPR014582">
    <property type="entry name" value="UCP033535_lipo"/>
</dbReference>
<dbReference type="SUPFAM" id="SSF141318">
    <property type="entry name" value="TM0957-like"/>
    <property type="match status" value="1"/>
</dbReference>
<protein>
    <recommendedName>
        <fullName evidence="3">Periplasmic lipoprotein</fullName>
    </recommendedName>
</protein>
<dbReference type="RefSeq" id="WP_031505366.1">
    <property type="nucleotide sequence ID" value="NC_022795.1"/>
</dbReference>
<dbReference type="InterPro" id="IPR036215">
    <property type="entry name" value="TM0957-like_sf"/>
</dbReference>
<evidence type="ECO:0008006" key="3">
    <source>
        <dbReference type="Google" id="ProtNLM"/>
    </source>
</evidence>
<gene>
    <name evidence="1" type="ORF">AJ81_09120</name>
</gene>
<dbReference type="AlphaFoldDB" id="A0A0X1KSL3"/>
<accession>A0A0X1KSL3</accession>
<dbReference type="PaxDb" id="1123384-AJ81_09120"/>
<reference evidence="1 2" key="1">
    <citation type="submission" date="2014-01" db="EMBL/GenBank/DDBJ databases">
        <title>Genome sequencing of Thermotog hypogea.</title>
        <authorList>
            <person name="Zhang X."/>
            <person name="Alvare G."/>
            <person name="Fristensky B."/>
            <person name="Chen L."/>
            <person name="Suen T."/>
            <person name="Chen Q."/>
            <person name="Ma K."/>
        </authorList>
    </citation>
    <scope>NUCLEOTIDE SEQUENCE [LARGE SCALE GENOMIC DNA]</scope>
    <source>
        <strain evidence="1 2">DSM 11164</strain>
    </source>
</reference>
<dbReference type="OrthoDB" id="49317at2"/>
<proteinExistence type="predicted"/>
<name>A0A0X1KSL3_9THEM</name>
<evidence type="ECO:0000313" key="1">
    <source>
        <dbReference type="EMBL" id="AJC74309.1"/>
    </source>
</evidence>
<organism evidence="1 2">
    <name type="scientific">Pseudothermotoga hypogea DSM 11164 = NBRC 106472</name>
    <dbReference type="NCBI Taxonomy" id="1123384"/>
    <lineage>
        <taxon>Bacteria</taxon>
        <taxon>Thermotogati</taxon>
        <taxon>Thermotogota</taxon>
        <taxon>Thermotogae</taxon>
        <taxon>Thermotogales</taxon>
        <taxon>Thermotogaceae</taxon>
        <taxon>Pseudothermotoga</taxon>
    </lineage>
</organism>
<dbReference type="Pfam" id="PF10054">
    <property type="entry name" value="DUF2291"/>
    <property type="match status" value="1"/>
</dbReference>
<dbReference type="EMBL" id="CP007141">
    <property type="protein sequence ID" value="AJC74309.1"/>
    <property type="molecule type" value="Genomic_DNA"/>
</dbReference>
<dbReference type="Proteomes" id="UP000077469">
    <property type="component" value="Chromosome"/>
</dbReference>
<evidence type="ECO:0000313" key="2">
    <source>
        <dbReference type="Proteomes" id="UP000077469"/>
    </source>
</evidence>
<dbReference type="PATRIC" id="fig|1123384.7.peg.1832"/>
<dbReference type="Gene3D" id="1.10.10.1260">
    <property type="entry name" value="Envelope glycoprotein gp160, DUF2291, helical domain"/>
    <property type="match status" value="1"/>
</dbReference>
<dbReference type="STRING" id="1123384.AJ81_09120"/>
<dbReference type="KEGG" id="phy:AJ81_09120"/>